<dbReference type="Proteomes" id="UP000268162">
    <property type="component" value="Unassembled WGS sequence"/>
</dbReference>
<reference evidence="4" key="1">
    <citation type="journal article" date="2018" name="Nat. Microbiol.">
        <title>Leveraging single-cell genomics to expand the fungal tree of life.</title>
        <authorList>
            <person name="Ahrendt S.R."/>
            <person name="Quandt C.A."/>
            <person name="Ciobanu D."/>
            <person name="Clum A."/>
            <person name="Salamov A."/>
            <person name="Andreopoulos B."/>
            <person name="Cheng J.F."/>
            <person name="Woyke T."/>
            <person name="Pelin A."/>
            <person name="Henrissat B."/>
            <person name="Reynolds N.K."/>
            <person name="Benny G.L."/>
            <person name="Smith M.E."/>
            <person name="James T.Y."/>
            <person name="Grigoriev I.V."/>
        </authorList>
    </citation>
    <scope>NUCLEOTIDE SEQUENCE [LARGE SCALE GENOMIC DNA]</scope>
    <source>
        <strain evidence="4">RSA 468</strain>
    </source>
</reference>
<evidence type="ECO:0000313" key="3">
    <source>
        <dbReference type="EMBL" id="RKP40426.1"/>
    </source>
</evidence>
<dbReference type="AlphaFoldDB" id="A0A4Q0A2Q9"/>
<gene>
    <name evidence="3" type="ORF">BJ085DRAFT_30216</name>
</gene>
<evidence type="ECO:0000256" key="1">
    <source>
        <dbReference type="SAM" id="MobiDB-lite"/>
    </source>
</evidence>
<protein>
    <submittedName>
        <fullName evidence="3">Uncharacterized protein</fullName>
    </submittedName>
</protein>
<sequence length="214" mass="23875">MRLHHVTTVTCLIAAFTVGMASPSSSSSQPSSTSLGQNEAPQQAPKTRKRDHIRNVAHRFKETFRTPQASSSSQVLQSPQEVRLPQTELAKYFQEAVQYESDYANWRGISTALYESALKEALVVAFAVDLSGNPFTATVTPLAINTVTNYYQFHAGQELLEYIVLANAYGRRFLKSTGEIDWDSQTTKIPNQRDELQTAYISTFVTGEAQFPWS</sequence>
<keyword evidence="4" id="KW-1185">Reference proteome</keyword>
<name>A0A4Q0A2Q9_9FUNG</name>
<keyword evidence="2" id="KW-0732">Signal</keyword>
<organism evidence="3 4">
    <name type="scientific">Dimargaris cristalligena</name>
    <dbReference type="NCBI Taxonomy" id="215637"/>
    <lineage>
        <taxon>Eukaryota</taxon>
        <taxon>Fungi</taxon>
        <taxon>Fungi incertae sedis</taxon>
        <taxon>Zoopagomycota</taxon>
        <taxon>Kickxellomycotina</taxon>
        <taxon>Dimargaritomycetes</taxon>
        <taxon>Dimargaritales</taxon>
        <taxon>Dimargaritaceae</taxon>
        <taxon>Dimargaris</taxon>
    </lineage>
</organism>
<proteinExistence type="predicted"/>
<accession>A0A4Q0A2Q9</accession>
<dbReference type="EMBL" id="ML002209">
    <property type="protein sequence ID" value="RKP40426.1"/>
    <property type="molecule type" value="Genomic_DNA"/>
</dbReference>
<feature type="signal peptide" evidence="2">
    <location>
        <begin position="1"/>
        <end position="21"/>
    </location>
</feature>
<feature type="compositionally biased region" description="Polar residues" evidence="1">
    <location>
        <begin position="35"/>
        <end position="45"/>
    </location>
</feature>
<evidence type="ECO:0000313" key="4">
    <source>
        <dbReference type="Proteomes" id="UP000268162"/>
    </source>
</evidence>
<feature type="chain" id="PRO_5020382701" evidence="2">
    <location>
        <begin position="22"/>
        <end position="214"/>
    </location>
</feature>
<evidence type="ECO:0000256" key="2">
    <source>
        <dbReference type="SAM" id="SignalP"/>
    </source>
</evidence>
<feature type="region of interest" description="Disordered" evidence="1">
    <location>
        <begin position="21"/>
        <end position="52"/>
    </location>
</feature>
<feature type="compositionally biased region" description="Low complexity" evidence="1">
    <location>
        <begin position="22"/>
        <end position="34"/>
    </location>
</feature>